<gene>
    <name evidence="2" type="ORF">DYU11_31505</name>
</gene>
<reference evidence="2 3" key="1">
    <citation type="submission" date="2018-08" db="EMBL/GenBank/DDBJ databases">
        <title>Fibrisoma montanum sp. nov., isolated from Danxia mountain soil.</title>
        <authorList>
            <person name="Huang Y."/>
        </authorList>
    </citation>
    <scope>NUCLEOTIDE SEQUENCE [LARGE SCALE GENOMIC DNA]</scope>
    <source>
        <strain evidence="2 3">HYT19</strain>
    </source>
</reference>
<keyword evidence="3" id="KW-1185">Reference proteome</keyword>
<dbReference type="OrthoDB" id="677920at2"/>
<dbReference type="SUPFAM" id="SSF55008">
    <property type="entry name" value="HMA, heavy metal-associated domain"/>
    <property type="match status" value="1"/>
</dbReference>
<evidence type="ECO:0000313" key="2">
    <source>
        <dbReference type="EMBL" id="RIV17572.1"/>
    </source>
</evidence>
<comment type="caution">
    <text evidence="2">The sequence shown here is derived from an EMBL/GenBank/DDBJ whole genome shotgun (WGS) entry which is preliminary data.</text>
</comment>
<evidence type="ECO:0000313" key="3">
    <source>
        <dbReference type="Proteomes" id="UP000283523"/>
    </source>
</evidence>
<dbReference type="EMBL" id="QXED01000017">
    <property type="protein sequence ID" value="RIV17572.1"/>
    <property type="molecule type" value="Genomic_DNA"/>
</dbReference>
<protein>
    <submittedName>
        <fullName evidence="2">Copper chaperone</fullName>
    </submittedName>
</protein>
<dbReference type="AlphaFoldDB" id="A0A418LWF2"/>
<name>A0A418LWF2_9BACT</name>
<dbReference type="Gene3D" id="3.30.70.100">
    <property type="match status" value="1"/>
</dbReference>
<accession>A0A418LWF2</accession>
<dbReference type="GO" id="GO:0046872">
    <property type="term" value="F:metal ion binding"/>
    <property type="evidence" value="ECO:0007669"/>
    <property type="project" value="InterPro"/>
</dbReference>
<proteinExistence type="predicted"/>
<dbReference type="CDD" id="cd00371">
    <property type="entry name" value="HMA"/>
    <property type="match status" value="1"/>
</dbReference>
<dbReference type="Pfam" id="PF00403">
    <property type="entry name" value="HMA"/>
    <property type="match status" value="1"/>
</dbReference>
<organism evidence="2 3">
    <name type="scientific">Fibrisoma montanum</name>
    <dbReference type="NCBI Taxonomy" id="2305895"/>
    <lineage>
        <taxon>Bacteria</taxon>
        <taxon>Pseudomonadati</taxon>
        <taxon>Bacteroidota</taxon>
        <taxon>Cytophagia</taxon>
        <taxon>Cytophagales</taxon>
        <taxon>Spirosomataceae</taxon>
        <taxon>Fibrisoma</taxon>
    </lineage>
</organism>
<evidence type="ECO:0000259" key="1">
    <source>
        <dbReference type="PROSITE" id="PS50846"/>
    </source>
</evidence>
<dbReference type="PROSITE" id="PS50846">
    <property type="entry name" value="HMA_2"/>
    <property type="match status" value="1"/>
</dbReference>
<dbReference type="RefSeq" id="WP_119671739.1">
    <property type="nucleotide sequence ID" value="NZ_QXED01000017.1"/>
</dbReference>
<dbReference type="InterPro" id="IPR036163">
    <property type="entry name" value="HMA_dom_sf"/>
</dbReference>
<feature type="domain" description="HMA" evidence="1">
    <location>
        <begin position="1"/>
        <end position="67"/>
    </location>
</feature>
<sequence>MATLTFKTNIKCGNCVAAVTPHLNALDGVETWEVDLKDPNRTLTVETDGADAGAVKKAVETAGYKAEPVA</sequence>
<dbReference type="InterPro" id="IPR006121">
    <property type="entry name" value="HMA_dom"/>
</dbReference>
<dbReference type="Proteomes" id="UP000283523">
    <property type="component" value="Unassembled WGS sequence"/>
</dbReference>